<evidence type="ECO:0000256" key="7">
    <source>
        <dbReference type="SAM" id="Phobius"/>
    </source>
</evidence>
<name>A0A7W0C5T0_9BACT</name>
<evidence type="ECO:0000313" key="8">
    <source>
        <dbReference type="EMBL" id="MBA2879734.1"/>
    </source>
</evidence>
<keyword evidence="7" id="KW-0812">Transmembrane</keyword>
<comment type="function">
    <text evidence="1">Involved in DNA recombination.</text>
</comment>
<proteinExistence type="inferred from homology"/>
<comment type="caution">
    <text evidence="8">The sequence shown here is derived from an EMBL/GenBank/DDBJ whole genome shotgun (WGS) entry which is preliminary data.</text>
</comment>
<protein>
    <submittedName>
        <fullName evidence="8">DNA recombination protein RmuC</fullName>
    </submittedName>
</protein>
<dbReference type="AlphaFoldDB" id="A0A7W0C5T0"/>
<dbReference type="PANTHER" id="PTHR30563">
    <property type="entry name" value="DNA RECOMBINATION PROTEIN RMUC"/>
    <property type="match status" value="1"/>
</dbReference>
<dbReference type="Pfam" id="PF02646">
    <property type="entry name" value="RmuC"/>
    <property type="match status" value="1"/>
</dbReference>
<keyword evidence="9" id="KW-1185">Reference proteome</keyword>
<evidence type="ECO:0000313" key="9">
    <source>
        <dbReference type="Proteomes" id="UP000525298"/>
    </source>
</evidence>
<evidence type="ECO:0000256" key="5">
    <source>
        <dbReference type="SAM" id="Coils"/>
    </source>
</evidence>
<dbReference type="PANTHER" id="PTHR30563:SF0">
    <property type="entry name" value="DNA RECOMBINATION PROTEIN RMUC"/>
    <property type="match status" value="1"/>
</dbReference>
<gene>
    <name evidence="8" type="ORF">HNR65_000041</name>
</gene>
<feature type="region of interest" description="Disordered" evidence="6">
    <location>
        <begin position="400"/>
        <end position="432"/>
    </location>
</feature>
<keyword evidence="4" id="KW-0233">DNA recombination</keyword>
<keyword evidence="7" id="KW-0472">Membrane</keyword>
<comment type="similarity">
    <text evidence="2">Belongs to the RmuC family.</text>
</comment>
<evidence type="ECO:0000256" key="4">
    <source>
        <dbReference type="ARBA" id="ARBA00023172"/>
    </source>
</evidence>
<evidence type="ECO:0000256" key="6">
    <source>
        <dbReference type="SAM" id="MobiDB-lite"/>
    </source>
</evidence>
<feature type="coiled-coil region" evidence="5">
    <location>
        <begin position="118"/>
        <end position="145"/>
    </location>
</feature>
<dbReference type="InterPro" id="IPR003798">
    <property type="entry name" value="DNA_recombination_RmuC"/>
</dbReference>
<dbReference type="RefSeq" id="WP_181549437.1">
    <property type="nucleotide sequence ID" value="NZ_JACDUS010000001.1"/>
</dbReference>
<evidence type="ECO:0000256" key="1">
    <source>
        <dbReference type="ARBA" id="ARBA00003416"/>
    </source>
</evidence>
<organism evidence="8 9">
    <name type="scientific">Desulfosalsimonas propionicica</name>
    <dbReference type="NCBI Taxonomy" id="332175"/>
    <lineage>
        <taxon>Bacteria</taxon>
        <taxon>Pseudomonadati</taxon>
        <taxon>Thermodesulfobacteriota</taxon>
        <taxon>Desulfobacteria</taxon>
        <taxon>Desulfobacterales</taxon>
        <taxon>Desulfosalsimonadaceae</taxon>
        <taxon>Desulfosalsimonas</taxon>
    </lineage>
</organism>
<dbReference type="EMBL" id="JACDUS010000001">
    <property type="protein sequence ID" value="MBA2879734.1"/>
    <property type="molecule type" value="Genomic_DNA"/>
</dbReference>
<feature type="transmembrane region" description="Helical" evidence="7">
    <location>
        <begin position="12"/>
        <end position="31"/>
    </location>
</feature>
<reference evidence="8 9" key="1">
    <citation type="submission" date="2020-07" db="EMBL/GenBank/DDBJ databases">
        <title>Genomic Encyclopedia of Type Strains, Phase IV (KMG-IV): sequencing the most valuable type-strain genomes for metagenomic binning, comparative biology and taxonomic classification.</title>
        <authorList>
            <person name="Goeker M."/>
        </authorList>
    </citation>
    <scope>NUCLEOTIDE SEQUENCE [LARGE SCALE GENOMIC DNA]</scope>
    <source>
        <strain evidence="8 9">DSM 17721</strain>
    </source>
</reference>
<accession>A0A7W0C5T0</accession>
<keyword evidence="3 5" id="KW-0175">Coiled coil</keyword>
<dbReference type="Proteomes" id="UP000525298">
    <property type="component" value="Unassembled WGS sequence"/>
</dbReference>
<dbReference type="GO" id="GO:0006310">
    <property type="term" value="P:DNA recombination"/>
    <property type="evidence" value="ECO:0007669"/>
    <property type="project" value="UniProtKB-KW"/>
</dbReference>
<sequence length="432" mass="48731">MRISFSVEILYLAAGLIAGALAVLIVLGIRIRRLRVRHNHLHQQYTECRMELSAAREKSAMIEQARDRMAESFSALSAQALQENNQAFMNLAKATFSRYLDAAKTDMEGRSRAVGDMVQPLVNTLEKYEQKVREMEQARQQAYGSLTEQVSSMARTQQDLQRETGRLVQALRLPQVRGRWGEMTLRRVAEIAGMQDHCDFYQQPTAASEDGMLRPDMIVRLPGNRQVIIDAKVPLSAYLDSLDNGDEENTQQPLERQAGQVKSHMNRLAQKSYWRQFEPTPEFVVLFMPGENFFSAALSCQPGLIEEGAAKGVILATPTTLITLLKTVAYSWRQESAVENARAAIDLGSELYGRIYSMVRHFNQLGRDLDKSIAAYNKTVGTLERRVLVSARRFREMGVVEDDRKDLNPPGPVDNKARQMETDNAGENDTDD</sequence>
<keyword evidence="7" id="KW-1133">Transmembrane helix</keyword>
<evidence type="ECO:0000256" key="3">
    <source>
        <dbReference type="ARBA" id="ARBA00023054"/>
    </source>
</evidence>
<evidence type="ECO:0000256" key="2">
    <source>
        <dbReference type="ARBA" id="ARBA00009840"/>
    </source>
</evidence>